<evidence type="ECO:0000313" key="2">
    <source>
        <dbReference type="Proteomes" id="UP000239494"/>
    </source>
</evidence>
<protein>
    <submittedName>
        <fullName evidence="1">Uncharacterized protein</fullName>
    </submittedName>
</protein>
<dbReference type="AlphaFoldDB" id="A0A2T0TDJ2"/>
<accession>A0A2T0TDJ2</accession>
<name>A0A2T0TDJ2_9PSEU</name>
<reference evidence="1 2" key="1">
    <citation type="submission" date="2018-03" db="EMBL/GenBank/DDBJ databases">
        <title>Genomic Encyclopedia of Archaeal and Bacterial Type Strains, Phase II (KMG-II): from individual species to whole genera.</title>
        <authorList>
            <person name="Goeker M."/>
        </authorList>
    </citation>
    <scope>NUCLEOTIDE SEQUENCE [LARGE SCALE GENOMIC DNA]</scope>
    <source>
        <strain evidence="1 2">DSM 44720</strain>
    </source>
</reference>
<proteinExistence type="predicted"/>
<comment type="caution">
    <text evidence="1">The sequence shown here is derived from an EMBL/GenBank/DDBJ whole genome shotgun (WGS) entry which is preliminary data.</text>
</comment>
<evidence type="ECO:0000313" key="1">
    <source>
        <dbReference type="EMBL" id="PRY43720.1"/>
    </source>
</evidence>
<gene>
    <name evidence="1" type="ORF">CLV43_103469</name>
</gene>
<dbReference type="RefSeq" id="WP_211304336.1">
    <property type="nucleotide sequence ID" value="NZ_PVTF01000003.1"/>
</dbReference>
<sequence length="129" mass="13848">MDAIISVLGTLAEALRPGRRLHVVAWVNAITAHGHATPERAFWEINTAAHVDYPQHARVIEIADNGDGTLSLFTTLVDADAPCETAYDDFSASGLASLGREFAFNDRYADAAKLGSPGDRNAELLLATR</sequence>
<dbReference type="Proteomes" id="UP000239494">
    <property type="component" value="Unassembled WGS sequence"/>
</dbReference>
<organism evidence="1 2">
    <name type="scientific">Umezawaea tangerina</name>
    <dbReference type="NCBI Taxonomy" id="84725"/>
    <lineage>
        <taxon>Bacteria</taxon>
        <taxon>Bacillati</taxon>
        <taxon>Actinomycetota</taxon>
        <taxon>Actinomycetes</taxon>
        <taxon>Pseudonocardiales</taxon>
        <taxon>Pseudonocardiaceae</taxon>
        <taxon>Umezawaea</taxon>
    </lineage>
</organism>
<dbReference type="EMBL" id="PVTF01000003">
    <property type="protein sequence ID" value="PRY43720.1"/>
    <property type="molecule type" value="Genomic_DNA"/>
</dbReference>
<keyword evidence="2" id="KW-1185">Reference proteome</keyword>